<evidence type="ECO:0000256" key="4">
    <source>
        <dbReference type="ARBA" id="ARBA00022692"/>
    </source>
</evidence>
<dbReference type="GO" id="GO:0022857">
    <property type="term" value="F:transmembrane transporter activity"/>
    <property type="evidence" value="ECO:0007669"/>
    <property type="project" value="InterPro"/>
</dbReference>
<feature type="transmembrane region" description="Helical" evidence="7">
    <location>
        <begin position="107"/>
        <end position="130"/>
    </location>
</feature>
<dbReference type="PROSITE" id="PS00216">
    <property type="entry name" value="SUGAR_TRANSPORT_1"/>
    <property type="match status" value="1"/>
</dbReference>
<dbReference type="EMBL" id="CAEZSN010000068">
    <property type="protein sequence ID" value="CAB4544285.1"/>
    <property type="molecule type" value="Genomic_DNA"/>
</dbReference>
<dbReference type="PANTHER" id="PTHR23517:SF3">
    <property type="entry name" value="INTEGRAL MEMBRANE TRANSPORT PROTEIN"/>
    <property type="match status" value="1"/>
</dbReference>
<feature type="transmembrane region" description="Helical" evidence="7">
    <location>
        <begin position="79"/>
        <end position="101"/>
    </location>
</feature>
<evidence type="ECO:0000256" key="5">
    <source>
        <dbReference type="ARBA" id="ARBA00022989"/>
    </source>
</evidence>
<accession>A0A6J6BZR4</accession>
<feature type="transmembrane region" description="Helical" evidence="7">
    <location>
        <begin position="167"/>
        <end position="184"/>
    </location>
</feature>
<dbReference type="SUPFAM" id="SSF103473">
    <property type="entry name" value="MFS general substrate transporter"/>
    <property type="match status" value="1"/>
</dbReference>
<organism evidence="9">
    <name type="scientific">freshwater metagenome</name>
    <dbReference type="NCBI Taxonomy" id="449393"/>
    <lineage>
        <taxon>unclassified sequences</taxon>
        <taxon>metagenomes</taxon>
        <taxon>ecological metagenomes</taxon>
    </lineage>
</organism>
<dbReference type="AlphaFoldDB" id="A0A6J6BZR4"/>
<keyword evidence="6 7" id="KW-0472">Membrane</keyword>
<proteinExistence type="predicted"/>
<feature type="transmembrane region" description="Helical" evidence="7">
    <location>
        <begin position="12"/>
        <end position="34"/>
    </location>
</feature>
<feature type="domain" description="Major facilitator superfamily (MFS) profile" evidence="8">
    <location>
        <begin position="12"/>
        <end position="389"/>
    </location>
</feature>
<evidence type="ECO:0000256" key="3">
    <source>
        <dbReference type="ARBA" id="ARBA00022475"/>
    </source>
</evidence>
<protein>
    <submittedName>
        <fullName evidence="9">Unannotated protein</fullName>
    </submittedName>
</protein>
<evidence type="ECO:0000256" key="1">
    <source>
        <dbReference type="ARBA" id="ARBA00004651"/>
    </source>
</evidence>
<dbReference type="Gene3D" id="1.20.1250.20">
    <property type="entry name" value="MFS general substrate transporter like domains"/>
    <property type="match status" value="1"/>
</dbReference>
<dbReference type="InterPro" id="IPR011701">
    <property type="entry name" value="MFS"/>
</dbReference>
<feature type="transmembrane region" description="Helical" evidence="7">
    <location>
        <begin position="276"/>
        <end position="295"/>
    </location>
</feature>
<feature type="transmembrane region" description="Helical" evidence="7">
    <location>
        <begin position="245"/>
        <end position="264"/>
    </location>
</feature>
<feature type="transmembrane region" description="Helical" evidence="7">
    <location>
        <begin position="301"/>
        <end position="323"/>
    </location>
</feature>
<dbReference type="InterPro" id="IPR005829">
    <property type="entry name" value="Sugar_transporter_CS"/>
</dbReference>
<dbReference type="InterPro" id="IPR036259">
    <property type="entry name" value="MFS_trans_sf"/>
</dbReference>
<name>A0A6J6BZR4_9ZZZZ</name>
<comment type="subcellular location">
    <subcellularLocation>
        <location evidence="1">Cell membrane</location>
        <topology evidence="1">Multi-pass membrane protein</topology>
    </subcellularLocation>
</comment>
<feature type="transmembrane region" description="Helical" evidence="7">
    <location>
        <begin position="142"/>
        <end position="161"/>
    </location>
</feature>
<reference evidence="9" key="1">
    <citation type="submission" date="2020-05" db="EMBL/GenBank/DDBJ databases">
        <authorList>
            <person name="Chiriac C."/>
            <person name="Salcher M."/>
            <person name="Ghai R."/>
            <person name="Kavagutti S V."/>
        </authorList>
    </citation>
    <scope>NUCLEOTIDE SEQUENCE</scope>
</reference>
<sequence length="396" mass="41765">MAKTKSNVLRELALPVFLPSLIFSIGENLLIPLIPAGAERLGADLGTASIIAGMIFFGTLVADVPAAKLIRRIGERLGMIYASVAAALGLVVTALATNLYVMSAGVLLVGAGASVFALARHTFIAATVPFEVRARALSLLGGMFRAGSLIGPLIAAGLLVIGDFHTVYWASLILCLVAAVLVWFTKRDKVADSANQTNHSTWHITKREWKKLSTLGTASALLAIVRTARTIGLPIWALYINLEPVNIALLVGLAASLDVMLFYTSGQVMDRWGRRAAAVPTMVLLGITMFLVPLSSDFNSLLLVALAMSLANGLGSGLIMVLGADLAPADARGEFLAAFRLIIDGSTSVTAPILSLAAVTVGLGFGFFAFGAMSLTGAWMMWKHIPTHIMAPKKRL</sequence>
<dbReference type="GO" id="GO:0005886">
    <property type="term" value="C:plasma membrane"/>
    <property type="evidence" value="ECO:0007669"/>
    <property type="project" value="UniProtKB-SubCell"/>
</dbReference>
<gene>
    <name evidence="9" type="ORF">UFOPK1433_00690</name>
</gene>
<dbReference type="PROSITE" id="PS50850">
    <property type="entry name" value="MFS"/>
    <property type="match status" value="1"/>
</dbReference>
<keyword evidence="3" id="KW-1003">Cell membrane</keyword>
<feature type="transmembrane region" description="Helical" evidence="7">
    <location>
        <begin position="46"/>
        <end position="67"/>
    </location>
</feature>
<evidence type="ECO:0000256" key="7">
    <source>
        <dbReference type="SAM" id="Phobius"/>
    </source>
</evidence>
<dbReference type="InterPro" id="IPR020846">
    <property type="entry name" value="MFS_dom"/>
</dbReference>
<keyword evidence="4 7" id="KW-0812">Transmembrane</keyword>
<evidence type="ECO:0000256" key="6">
    <source>
        <dbReference type="ARBA" id="ARBA00023136"/>
    </source>
</evidence>
<evidence type="ECO:0000259" key="8">
    <source>
        <dbReference type="PROSITE" id="PS50850"/>
    </source>
</evidence>
<dbReference type="Pfam" id="PF07690">
    <property type="entry name" value="MFS_1"/>
    <property type="match status" value="1"/>
</dbReference>
<evidence type="ECO:0000313" key="9">
    <source>
        <dbReference type="EMBL" id="CAB4544285.1"/>
    </source>
</evidence>
<evidence type="ECO:0000256" key="2">
    <source>
        <dbReference type="ARBA" id="ARBA00022448"/>
    </source>
</evidence>
<dbReference type="InterPro" id="IPR050171">
    <property type="entry name" value="MFS_Transporters"/>
</dbReference>
<keyword evidence="5 7" id="KW-1133">Transmembrane helix</keyword>
<dbReference type="PANTHER" id="PTHR23517">
    <property type="entry name" value="RESISTANCE PROTEIN MDTM, PUTATIVE-RELATED-RELATED"/>
    <property type="match status" value="1"/>
</dbReference>
<keyword evidence="2" id="KW-0813">Transport</keyword>